<dbReference type="eggNOG" id="COG1609">
    <property type="taxonomic scope" value="Bacteria"/>
</dbReference>
<name>A0A0R1KCU0_9LACO</name>
<dbReference type="AlphaFoldDB" id="A0A0R1KCU0"/>
<keyword evidence="4" id="KW-0804">Transcription</keyword>
<dbReference type="GO" id="GO:0003700">
    <property type="term" value="F:DNA-binding transcription factor activity"/>
    <property type="evidence" value="ECO:0007669"/>
    <property type="project" value="InterPro"/>
</dbReference>
<dbReference type="InterPro" id="IPR046335">
    <property type="entry name" value="LacI/GalR-like_sensor"/>
</dbReference>
<dbReference type="SUPFAM" id="SSF46785">
    <property type="entry name" value="Winged helix' DNA-binding domain"/>
    <property type="match status" value="1"/>
</dbReference>
<reference evidence="6 7" key="1">
    <citation type="journal article" date="2015" name="Genome Announc.">
        <title>Expanding the biotechnology potential of lactobacilli through comparative genomics of 213 strains and associated genera.</title>
        <authorList>
            <person name="Sun Z."/>
            <person name="Harris H.M."/>
            <person name="McCann A."/>
            <person name="Guo C."/>
            <person name="Argimon S."/>
            <person name="Zhang W."/>
            <person name="Yang X."/>
            <person name="Jeffery I.B."/>
            <person name="Cooney J.C."/>
            <person name="Kagawa T.F."/>
            <person name="Liu W."/>
            <person name="Song Y."/>
            <person name="Salvetti E."/>
            <person name="Wrobel A."/>
            <person name="Rasinkangas P."/>
            <person name="Parkhill J."/>
            <person name="Rea M.C."/>
            <person name="O'Sullivan O."/>
            <person name="Ritari J."/>
            <person name="Douillard F.P."/>
            <person name="Paul Ross R."/>
            <person name="Yang R."/>
            <person name="Briner A.E."/>
            <person name="Felis G.E."/>
            <person name="de Vos W.M."/>
            <person name="Barrangou R."/>
            <person name="Klaenhammer T.R."/>
            <person name="Caufield P.W."/>
            <person name="Cui Y."/>
            <person name="Zhang H."/>
            <person name="O'Toole P.W."/>
        </authorList>
    </citation>
    <scope>NUCLEOTIDE SEQUENCE [LARGE SCALE GENOMIC DNA]</scope>
    <source>
        <strain evidence="6 7">DSM 19682</strain>
    </source>
</reference>
<evidence type="ECO:0000313" key="7">
    <source>
        <dbReference type="Proteomes" id="UP000051248"/>
    </source>
</evidence>
<gene>
    <name evidence="6" type="ORF">FD03_GL000771</name>
</gene>
<dbReference type="PROSITE" id="PS50949">
    <property type="entry name" value="HTH_GNTR"/>
    <property type="match status" value="1"/>
</dbReference>
<dbReference type="CDD" id="cd07377">
    <property type="entry name" value="WHTH_GntR"/>
    <property type="match status" value="1"/>
</dbReference>
<dbReference type="Pfam" id="PF00392">
    <property type="entry name" value="GntR"/>
    <property type="match status" value="1"/>
</dbReference>
<keyword evidence="7" id="KW-1185">Reference proteome</keyword>
<dbReference type="PANTHER" id="PTHR30146:SF95">
    <property type="entry name" value="RIBOSE OPERON REPRESSOR"/>
    <property type="match status" value="1"/>
</dbReference>
<dbReference type="SMART" id="SM00345">
    <property type="entry name" value="HTH_GNTR"/>
    <property type="match status" value="1"/>
</dbReference>
<organism evidence="6 7">
    <name type="scientific">Companilactobacillus nodensis DSM 19682 = JCM 14932 = NBRC 107160</name>
    <dbReference type="NCBI Taxonomy" id="1423775"/>
    <lineage>
        <taxon>Bacteria</taxon>
        <taxon>Bacillati</taxon>
        <taxon>Bacillota</taxon>
        <taxon>Bacilli</taxon>
        <taxon>Lactobacillales</taxon>
        <taxon>Lactobacillaceae</taxon>
        <taxon>Companilactobacillus</taxon>
    </lineage>
</organism>
<dbReference type="Gene3D" id="3.40.50.2300">
    <property type="match status" value="2"/>
</dbReference>
<evidence type="ECO:0000256" key="1">
    <source>
        <dbReference type="ARBA" id="ARBA00022491"/>
    </source>
</evidence>
<evidence type="ECO:0000256" key="2">
    <source>
        <dbReference type="ARBA" id="ARBA00023015"/>
    </source>
</evidence>
<accession>A0A0R1KCU0</accession>
<sequence>MQPKYKLIYQSLKKDILSQKYPIGSTLPSELSLAEKYQVSRITTKRALNELEQDKLVARKQGKGTIVIQNSISQDIHVQEILLVIPFANNYEFGDYMSGVLKEINNTPEYHLKTISNQEFKKDYANILTNVAGILYYVNQVSEDISVLSSLYLRNIPVVLLDKKILNFPLPCVMPDNLDGGKLATTAVLKGNSHPCFVADSALSEISVRSRYLGFLTTLKEQSITTDIPLITLNKKSDFETIASYISEKKIDAIVAENDVTAINIINYLHKKDIDIPNAVSIVGFDNIQAASLSYPSLTTINQDFNLIGAKATEILLNKIKDPNFDVPDTITIPVKLISRQSTK</sequence>
<dbReference type="CDD" id="cd06267">
    <property type="entry name" value="PBP1_LacI_sugar_binding-like"/>
    <property type="match status" value="1"/>
</dbReference>
<keyword evidence="1" id="KW-0678">Repressor</keyword>
<dbReference type="Gene3D" id="1.10.10.10">
    <property type="entry name" value="Winged helix-like DNA-binding domain superfamily/Winged helix DNA-binding domain"/>
    <property type="match status" value="1"/>
</dbReference>
<dbReference type="InterPro" id="IPR028082">
    <property type="entry name" value="Peripla_BP_I"/>
</dbReference>
<dbReference type="EMBL" id="AZDZ01000001">
    <property type="protein sequence ID" value="KRK81179.1"/>
    <property type="molecule type" value="Genomic_DNA"/>
</dbReference>
<dbReference type="InterPro" id="IPR036388">
    <property type="entry name" value="WH-like_DNA-bd_sf"/>
</dbReference>
<dbReference type="STRING" id="1423775.FD03_GL000771"/>
<keyword evidence="2" id="KW-0805">Transcription regulation</keyword>
<evidence type="ECO:0000256" key="4">
    <source>
        <dbReference type="ARBA" id="ARBA00023163"/>
    </source>
</evidence>
<dbReference type="GO" id="GO:0000976">
    <property type="term" value="F:transcription cis-regulatory region binding"/>
    <property type="evidence" value="ECO:0007669"/>
    <property type="project" value="TreeGrafter"/>
</dbReference>
<protein>
    <submittedName>
        <fullName evidence="6">Transcription regulator</fullName>
    </submittedName>
</protein>
<dbReference type="RefSeq" id="WP_025023362.1">
    <property type="nucleotide sequence ID" value="NZ_AZDZ01000001.1"/>
</dbReference>
<proteinExistence type="predicted"/>
<dbReference type="OrthoDB" id="9813468at2"/>
<dbReference type="SUPFAM" id="SSF53822">
    <property type="entry name" value="Periplasmic binding protein-like I"/>
    <property type="match status" value="1"/>
</dbReference>
<feature type="domain" description="HTH gntR-type" evidence="5">
    <location>
        <begin position="2"/>
        <end position="70"/>
    </location>
</feature>
<evidence type="ECO:0000256" key="3">
    <source>
        <dbReference type="ARBA" id="ARBA00023125"/>
    </source>
</evidence>
<dbReference type="Proteomes" id="UP000051248">
    <property type="component" value="Unassembled WGS sequence"/>
</dbReference>
<dbReference type="PRINTS" id="PR00035">
    <property type="entry name" value="HTHGNTR"/>
</dbReference>
<dbReference type="PANTHER" id="PTHR30146">
    <property type="entry name" value="LACI-RELATED TRANSCRIPTIONAL REPRESSOR"/>
    <property type="match status" value="1"/>
</dbReference>
<keyword evidence="3" id="KW-0238">DNA-binding</keyword>
<comment type="caution">
    <text evidence="6">The sequence shown here is derived from an EMBL/GenBank/DDBJ whole genome shotgun (WGS) entry which is preliminary data.</text>
</comment>
<dbReference type="PATRIC" id="fig|1423775.4.peg.788"/>
<dbReference type="InterPro" id="IPR036390">
    <property type="entry name" value="WH_DNA-bd_sf"/>
</dbReference>
<evidence type="ECO:0000259" key="5">
    <source>
        <dbReference type="PROSITE" id="PS50949"/>
    </source>
</evidence>
<evidence type="ECO:0000313" key="6">
    <source>
        <dbReference type="EMBL" id="KRK81179.1"/>
    </source>
</evidence>
<dbReference type="Pfam" id="PF13377">
    <property type="entry name" value="Peripla_BP_3"/>
    <property type="match status" value="1"/>
</dbReference>
<dbReference type="InterPro" id="IPR000524">
    <property type="entry name" value="Tscrpt_reg_HTH_GntR"/>
</dbReference>